<name>A0ABY4CWS2_9BACT</name>
<feature type="chain" id="PRO_5045778661" evidence="1">
    <location>
        <begin position="38"/>
        <end position="586"/>
    </location>
</feature>
<evidence type="ECO:0000259" key="2">
    <source>
        <dbReference type="Pfam" id="PF18962"/>
    </source>
</evidence>
<keyword evidence="1" id="KW-0732">Signal</keyword>
<dbReference type="InterPro" id="IPR026444">
    <property type="entry name" value="Secre_tail"/>
</dbReference>
<dbReference type="Pfam" id="PF18962">
    <property type="entry name" value="Por_Secre_tail"/>
    <property type="match status" value="1"/>
</dbReference>
<protein>
    <submittedName>
        <fullName evidence="3">T9SS type A sorting domain-containing protein</fullName>
    </submittedName>
</protein>
<reference evidence="3 4" key="1">
    <citation type="submission" date="2022-03" db="EMBL/GenBank/DDBJ databases">
        <title>Hymenobactersp. isolated from the air.</title>
        <authorList>
            <person name="Won M."/>
            <person name="Kwon S.-W."/>
        </authorList>
    </citation>
    <scope>NUCLEOTIDE SEQUENCE [LARGE SCALE GENOMIC DNA]</scope>
    <source>
        <strain evidence="3 4">KACC 21982</strain>
    </source>
</reference>
<dbReference type="Proteomes" id="UP000831113">
    <property type="component" value="Chromosome"/>
</dbReference>
<dbReference type="RefSeq" id="WP_243797496.1">
    <property type="nucleotide sequence ID" value="NZ_CP094669.1"/>
</dbReference>
<dbReference type="InterPro" id="IPR052918">
    <property type="entry name" value="Motility_Chemotaxis_Reg"/>
</dbReference>
<organism evidence="3 4">
    <name type="scientific">Hymenobacter tibetensis</name>
    <dbReference type="NCBI Taxonomy" id="497967"/>
    <lineage>
        <taxon>Bacteria</taxon>
        <taxon>Pseudomonadati</taxon>
        <taxon>Bacteroidota</taxon>
        <taxon>Cytophagia</taxon>
        <taxon>Cytophagales</taxon>
        <taxon>Hymenobacteraceae</taxon>
        <taxon>Hymenobacter</taxon>
    </lineage>
</organism>
<evidence type="ECO:0000313" key="4">
    <source>
        <dbReference type="Proteomes" id="UP000831113"/>
    </source>
</evidence>
<gene>
    <name evidence="3" type="ORF">MTX78_19100</name>
</gene>
<evidence type="ECO:0000313" key="3">
    <source>
        <dbReference type="EMBL" id="UOG74217.1"/>
    </source>
</evidence>
<evidence type="ECO:0000256" key="1">
    <source>
        <dbReference type="SAM" id="SignalP"/>
    </source>
</evidence>
<dbReference type="NCBIfam" id="TIGR04183">
    <property type="entry name" value="Por_Secre_tail"/>
    <property type="match status" value="1"/>
</dbReference>
<feature type="domain" description="Secretion system C-terminal sorting" evidence="2">
    <location>
        <begin position="508"/>
        <end position="584"/>
    </location>
</feature>
<dbReference type="PANTHER" id="PTHR35580:SF1">
    <property type="entry name" value="PHYTASE-LIKE DOMAIN-CONTAINING PROTEIN"/>
    <property type="match status" value="1"/>
</dbReference>
<keyword evidence="4" id="KW-1185">Reference proteome</keyword>
<sequence length="586" mass="59723">MNATLTYATFMPRFFYTQLGVLCTLLLLLIASPQAQAQAPAWQPVVMGNQISNASYSNINATTTDASGNVYSTGYFRGVAHFGSITLTSAGSYDAFVVKWSPTAGYVWAQRMGGAANEVATAVAVNGTSVYVAGTFEGPVVQFGATTLTNNYRAGEYDMFVTKLTDAGSSSSFSWTKQAGGSGYDQITALAVSGTSVYIGGQFLNTARFGTQAITSIGTYDLFVAKLTDAGSTASFLWAERAGSPTSDAISALAVQGTSVYVAGSFRGPTASFGNSTLANAGNSDAFVAKLVDAGASASFTWAQGAGGTGADRATALAVNNSNVYVTGHFGQSGAAASFGATTLTSAGGADVFVAKLTETVNGASFVWVQQAGGLQDESVNAIAVQGSSVYVAGGFTSAIVRLGNTTIINRNTNLTSDVFAAKLSDAGRTGSFTWVQQAGGEGDDAASGVVLSGTSVYVAGYVVAPATFGNQTISNSSNAGVGFLAALTDMALPTKSSSLTALAGMSIYPNPAHTHTTVVVPAVSGVTQATVTLSDVVGRTVRTQNLRLATTGTKADVSLEDLKPGLYRVQVQAGSETITRSLAIN</sequence>
<dbReference type="PANTHER" id="PTHR35580">
    <property type="entry name" value="CELL SURFACE GLYCOPROTEIN (S-LAYER PROTEIN)-LIKE PROTEIN"/>
    <property type="match status" value="1"/>
</dbReference>
<feature type="signal peptide" evidence="1">
    <location>
        <begin position="1"/>
        <end position="37"/>
    </location>
</feature>
<dbReference type="EMBL" id="CP094669">
    <property type="protein sequence ID" value="UOG74217.1"/>
    <property type="molecule type" value="Genomic_DNA"/>
</dbReference>
<proteinExistence type="predicted"/>
<accession>A0ABY4CWS2</accession>